<gene>
    <name evidence="5" type="ORF">KD144_20235</name>
</gene>
<evidence type="ECO:0000256" key="3">
    <source>
        <dbReference type="ARBA" id="ARBA00023295"/>
    </source>
</evidence>
<evidence type="ECO:0000256" key="2">
    <source>
        <dbReference type="ARBA" id="ARBA00022801"/>
    </source>
</evidence>
<dbReference type="Pfam" id="PF04616">
    <property type="entry name" value="Glyco_hydro_43"/>
    <property type="match status" value="1"/>
</dbReference>
<proteinExistence type="inferred from homology"/>
<reference evidence="5" key="1">
    <citation type="submission" date="2021-04" db="EMBL/GenBank/DDBJ databases">
        <title>Genomic analysis of electroactive and textile dye degrading Bacillus circulans strain: DC10 isolated from constructed wetland-microbial fuel cells treating textile dye wastewaters.</title>
        <authorList>
            <person name="Patel D.U."/>
            <person name="Desai C.R."/>
        </authorList>
    </citation>
    <scope>NUCLEOTIDE SEQUENCE</scope>
    <source>
        <strain evidence="5">DC10</strain>
    </source>
</reference>
<sequence>MKELMNGTKWMDMDGNPIHAHGGYILFYEGYYYWYGEDRRENYYISCYRSKDLFNWEFRNHIITTESKTSKIRIRTSILLKREDGKKVNLERPKVLFNEKTQKFVLWVHFENGVDYRDAACAIATCDRPDGDFIYHGHFNPYGYMSRDCTLFLDDDGTAYFVSAARDNADLHIYRLQDDYLNIASLAARSWQGEYREAPAIVKQDNIYYICTSFCTGWAPNQGKFGKASSMEGPWSVLEDFGDETTYDSQPAFIVRTENGQLLYFGDRWDGQDYFNSSYIMLPLEIMAGKMTINFFHQVILTDTGEIIFK</sequence>
<dbReference type="AlphaFoldDB" id="A0A941GKR4"/>
<evidence type="ECO:0000256" key="4">
    <source>
        <dbReference type="RuleBase" id="RU361187"/>
    </source>
</evidence>
<comment type="similarity">
    <text evidence="1 4">Belongs to the glycosyl hydrolase 43 family.</text>
</comment>
<dbReference type="InterPro" id="IPR006710">
    <property type="entry name" value="Glyco_hydro_43"/>
</dbReference>
<dbReference type="Gene3D" id="2.115.10.20">
    <property type="entry name" value="Glycosyl hydrolase domain, family 43"/>
    <property type="match status" value="1"/>
</dbReference>
<dbReference type="SUPFAM" id="SSF75005">
    <property type="entry name" value="Arabinanase/levansucrase/invertase"/>
    <property type="match status" value="1"/>
</dbReference>
<evidence type="ECO:0000313" key="5">
    <source>
        <dbReference type="EMBL" id="MBR8671867.1"/>
    </source>
</evidence>
<dbReference type="EMBL" id="JAGTPX010000028">
    <property type="protein sequence ID" value="MBR8671867.1"/>
    <property type="molecule type" value="Genomic_DNA"/>
</dbReference>
<dbReference type="RefSeq" id="WP_212121135.1">
    <property type="nucleotide sequence ID" value="NZ_JAGTPX020000030.1"/>
</dbReference>
<protein>
    <submittedName>
        <fullName evidence="5">Family 43 glycosylhydrolase</fullName>
    </submittedName>
</protein>
<keyword evidence="3 4" id="KW-0326">Glycosidase</keyword>
<dbReference type="PANTHER" id="PTHR22925:SF3">
    <property type="entry name" value="GLYCOSYL HYDROLASE FAMILY PROTEIN 43"/>
    <property type="match status" value="1"/>
</dbReference>
<dbReference type="InterPro" id="IPR023296">
    <property type="entry name" value="Glyco_hydro_beta-prop_sf"/>
</dbReference>
<dbReference type="GO" id="GO:0005975">
    <property type="term" value="P:carbohydrate metabolic process"/>
    <property type="evidence" value="ECO:0007669"/>
    <property type="project" value="InterPro"/>
</dbReference>
<name>A0A941GKR4_NIACI</name>
<dbReference type="PANTHER" id="PTHR22925">
    <property type="entry name" value="GLYCOSYL HYDROLASE 43 FAMILY MEMBER"/>
    <property type="match status" value="1"/>
</dbReference>
<evidence type="ECO:0000256" key="1">
    <source>
        <dbReference type="ARBA" id="ARBA00009865"/>
    </source>
</evidence>
<accession>A0A941GKR4</accession>
<organism evidence="5">
    <name type="scientific">Niallia circulans</name>
    <name type="common">Bacillus circulans</name>
    <dbReference type="NCBI Taxonomy" id="1397"/>
    <lineage>
        <taxon>Bacteria</taxon>
        <taxon>Bacillati</taxon>
        <taxon>Bacillota</taxon>
        <taxon>Bacilli</taxon>
        <taxon>Bacillales</taxon>
        <taxon>Bacillaceae</taxon>
        <taxon>Niallia</taxon>
    </lineage>
</organism>
<dbReference type="CDD" id="cd18822">
    <property type="entry name" value="GH43_CtGH43-like"/>
    <property type="match status" value="1"/>
</dbReference>
<dbReference type="GO" id="GO:0004553">
    <property type="term" value="F:hydrolase activity, hydrolyzing O-glycosyl compounds"/>
    <property type="evidence" value="ECO:0007669"/>
    <property type="project" value="InterPro"/>
</dbReference>
<comment type="caution">
    <text evidence="5">The sequence shown here is derived from an EMBL/GenBank/DDBJ whole genome shotgun (WGS) entry which is preliminary data.</text>
</comment>
<keyword evidence="2 4" id="KW-0378">Hydrolase</keyword>